<keyword evidence="3" id="KW-0496">Mitochondrion</keyword>
<comment type="caution">
    <text evidence="6">The sequence shown here is derived from an EMBL/GenBank/DDBJ whole genome shotgun (WGS) entry which is preliminary data.</text>
</comment>
<evidence type="ECO:0000313" key="6">
    <source>
        <dbReference type="EMBL" id="CAF3928867.1"/>
    </source>
</evidence>
<organism evidence="6 7">
    <name type="scientific">Adineta steineri</name>
    <dbReference type="NCBI Taxonomy" id="433720"/>
    <lineage>
        <taxon>Eukaryota</taxon>
        <taxon>Metazoa</taxon>
        <taxon>Spiralia</taxon>
        <taxon>Gnathifera</taxon>
        <taxon>Rotifera</taxon>
        <taxon>Eurotatoria</taxon>
        <taxon>Bdelloidea</taxon>
        <taxon>Adinetida</taxon>
        <taxon>Adinetidae</taxon>
        <taxon>Adineta</taxon>
    </lineage>
</organism>
<protein>
    <recommendedName>
        <fullName evidence="8">Mitochondrial ATPase inhibitor</fullName>
    </recommendedName>
</protein>
<evidence type="ECO:0000313" key="5">
    <source>
        <dbReference type="EMBL" id="CAF1530810.1"/>
    </source>
</evidence>
<dbReference type="EMBL" id="CAJNOG010003402">
    <property type="protein sequence ID" value="CAF1530810.1"/>
    <property type="molecule type" value="Genomic_DNA"/>
</dbReference>
<dbReference type="InterPro" id="IPR007648">
    <property type="entry name" value="ATPase_inhibitor_mt"/>
</dbReference>
<dbReference type="GO" id="GO:0042030">
    <property type="term" value="F:ATPase inhibitor activity"/>
    <property type="evidence" value="ECO:0007669"/>
    <property type="project" value="InterPro"/>
</dbReference>
<name>A0A819JJY2_9BILA</name>
<dbReference type="AlphaFoldDB" id="A0A819JJY2"/>
<evidence type="ECO:0000256" key="3">
    <source>
        <dbReference type="ARBA" id="ARBA00023128"/>
    </source>
</evidence>
<dbReference type="Gene3D" id="1.20.5.500">
    <property type="entry name" value="Single helix bin"/>
    <property type="match status" value="1"/>
</dbReference>
<evidence type="ECO:0000313" key="7">
    <source>
        <dbReference type="Proteomes" id="UP000663844"/>
    </source>
</evidence>
<evidence type="ECO:0000256" key="2">
    <source>
        <dbReference type="ARBA" id="ARBA00010901"/>
    </source>
</evidence>
<feature type="compositionally biased region" description="Polar residues" evidence="4">
    <location>
        <begin position="77"/>
        <end position="89"/>
    </location>
</feature>
<accession>A0A819JJY2</accession>
<evidence type="ECO:0000256" key="4">
    <source>
        <dbReference type="SAM" id="MobiDB-lite"/>
    </source>
</evidence>
<reference evidence="6" key="1">
    <citation type="submission" date="2021-02" db="EMBL/GenBank/DDBJ databases">
        <authorList>
            <person name="Nowell W R."/>
        </authorList>
    </citation>
    <scope>NUCLEOTIDE SEQUENCE</scope>
</reference>
<evidence type="ECO:0008006" key="8">
    <source>
        <dbReference type="Google" id="ProtNLM"/>
    </source>
</evidence>
<comment type="subcellular location">
    <subcellularLocation>
        <location evidence="1">Mitochondrion</location>
    </subcellularLocation>
</comment>
<proteinExistence type="inferred from homology"/>
<dbReference type="GO" id="GO:0005739">
    <property type="term" value="C:mitochondrion"/>
    <property type="evidence" value="ECO:0007669"/>
    <property type="project" value="UniProtKB-SubCell"/>
</dbReference>
<gene>
    <name evidence="5" type="ORF">JYZ213_LOCUS45129</name>
    <name evidence="6" type="ORF">OXD698_LOCUS25455</name>
</gene>
<sequence length="113" mass="12613">MFRVITSSSRALTQRVVRSTLTVARAESSTDAEAGSVASGNDAFSKKERAEETRWIRRHDAEQIAKYRTEHPAGGQSARSASTQSTPQQRLAALEAEKRKIDQEIADLKRQQR</sequence>
<feature type="region of interest" description="Disordered" evidence="4">
    <location>
        <begin position="23"/>
        <end position="91"/>
    </location>
</feature>
<dbReference type="EMBL" id="CAJOAZ010002436">
    <property type="protein sequence ID" value="CAF3928867.1"/>
    <property type="molecule type" value="Genomic_DNA"/>
</dbReference>
<evidence type="ECO:0000256" key="1">
    <source>
        <dbReference type="ARBA" id="ARBA00004173"/>
    </source>
</evidence>
<dbReference type="Proteomes" id="UP000663845">
    <property type="component" value="Unassembled WGS sequence"/>
</dbReference>
<comment type="similarity">
    <text evidence="2">Belongs to the ATPase inhibitor family.</text>
</comment>
<dbReference type="Proteomes" id="UP000663844">
    <property type="component" value="Unassembled WGS sequence"/>
</dbReference>
<feature type="compositionally biased region" description="Basic and acidic residues" evidence="4">
    <location>
        <begin position="44"/>
        <end position="71"/>
    </location>
</feature>
<dbReference type="Pfam" id="PF04568">
    <property type="entry name" value="IATP"/>
    <property type="match status" value="1"/>
</dbReference>